<evidence type="ECO:0000256" key="1">
    <source>
        <dbReference type="ARBA" id="ARBA00004196"/>
    </source>
</evidence>
<dbReference type="InterPro" id="IPR013740">
    <property type="entry name" value="Redoxin"/>
</dbReference>
<dbReference type="RefSeq" id="WP_147134884.1">
    <property type="nucleotide sequence ID" value="NZ_VOSC01000025.1"/>
</dbReference>
<dbReference type="Proteomes" id="UP000321790">
    <property type="component" value="Unassembled WGS sequence"/>
</dbReference>
<dbReference type="Gene3D" id="3.40.30.10">
    <property type="entry name" value="Glutaredoxin"/>
    <property type="match status" value="1"/>
</dbReference>
<evidence type="ECO:0000313" key="7">
    <source>
        <dbReference type="Proteomes" id="UP000321790"/>
    </source>
</evidence>
<evidence type="ECO:0000313" key="6">
    <source>
        <dbReference type="EMBL" id="TXE09678.1"/>
    </source>
</evidence>
<evidence type="ECO:0000259" key="5">
    <source>
        <dbReference type="PROSITE" id="PS51352"/>
    </source>
</evidence>
<proteinExistence type="predicted"/>
<keyword evidence="3" id="KW-1015">Disulfide bond</keyword>
<comment type="subcellular location">
    <subcellularLocation>
        <location evidence="1">Cell envelope</location>
    </subcellularLocation>
</comment>
<evidence type="ECO:0000256" key="2">
    <source>
        <dbReference type="ARBA" id="ARBA00022748"/>
    </source>
</evidence>
<accession>A0A5C7AM46</accession>
<dbReference type="Pfam" id="PF08534">
    <property type="entry name" value="Redoxin"/>
    <property type="match status" value="1"/>
</dbReference>
<dbReference type="EMBL" id="VOSC01000025">
    <property type="protein sequence ID" value="TXE09678.1"/>
    <property type="molecule type" value="Genomic_DNA"/>
</dbReference>
<evidence type="ECO:0000256" key="3">
    <source>
        <dbReference type="ARBA" id="ARBA00023157"/>
    </source>
</evidence>
<dbReference type="AlphaFoldDB" id="A0A5C7AM46"/>
<dbReference type="GO" id="GO:0030313">
    <property type="term" value="C:cell envelope"/>
    <property type="evidence" value="ECO:0007669"/>
    <property type="project" value="UniProtKB-SubCell"/>
</dbReference>
<dbReference type="GO" id="GO:0017004">
    <property type="term" value="P:cytochrome complex assembly"/>
    <property type="evidence" value="ECO:0007669"/>
    <property type="project" value="UniProtKB-KW"/>
</dbReference>
<keyword evidence="2" id="KW-0201">Cytochrome c-type biogenesis</keyword>
<dbReference type="PANTHER" id="PTHR42852">
    <property type="entry name" value="THIOL:DISULFIDE INTERCHANGE PROTEIN DSBE"/>
    <property type="match status" value="1"/>
</dbReference>
<dbReference type="SUPFAM" id="SSF52833">
    <property type="entry name" value="Thioredoxin-like"/>
    <property type="match status" value="1"/>
</dbReference>
<evidence type="ECO:0000256" key="4">
    <source>
        <dbReference type="ARBA" id="ARBA00023284"/>
    </source>
</evidence>
<name>A0A5C7AM46_9FLAO</name>
<keyword evidence="7" id="KW-1185">Reference proteome</keyword>
<keyword evidence="4" id="KW-0676">Redox-active center</keyword>
<comment type="caution">
    <text evidence="6">The sequence shown here is derived from an EMBL/GenBank/DDBJ whole genome shotgun (WGS) entry which is preliminary data.</text>
</comment>
<dbReference type="OrthoDB" id="743079at2"/>
<gene>
    <name evidence="6" type="ORF">FUA26_09320</name>
</gene>
<dbReference type="PROSITE" id="PS51352">
    <property type="entry name" value="THIOREDOXIN_2"/>
    <property type="match status" value="1"/>
</dbReference>
<dbReference type="InterPro" id="IPR050553">
    <property type="entry name" value="Thioredoxin_ResA/DsbE_sf"/>
</dbReference>
<organism evidence="6 7">
    <name type="scientific">Seonamhaeicola algicola</name>
    <dbReference type="NCBI Taxonomy" id="1719036"/>
    <lineage>
        <taxon>Bacteria</taxon>
        <taxon>Pseudomonadati</taxon>
        <taxon>Bacteroidota</taxon>
        <taxon>Flavobacteriia</taxon>
        <taxon>Flavobacteriales</taxon>
        <taxon>Flavobacteriaceae</taxon>
    </lineage>
</organism>
<dbReference type="PANTHER" id="PTHR42852:SF6">
    <property type="entry name" value="THIOL:DISULFIDE INTERCHANGE PROTEIN DSBE"/>
    <property type="match status" value="1"/>
</dbReference>
<dbReference type="InterPro" id="IPR013766">
    <property type="entry name" value="Thioredoxin_domain"/>
</dbReference>
<sequence>MGKIKFITIAFSIIMLWACKKETPVNYALFSGNISNTKGGELKVSALNGFTKTINVKDTGAFSDTLFIEENGLYNIRFGNLRFATYITQGANISLEANEKDAIKSLKLSGSNAELNNYFVYKEAQNIGFMENRENNYSADEATFETKITNFKNNLEERLNAIQNIPDDIKTKELRAINYGRLTKKSQYERMHGYFSKNRDFKASGTFKQELNNLSLNNAEDYLYSSDYQAMVSNNIRQKAYEYYQKDSLPYQEANAKALYEISNQTIKNAELYKAISMRLPMSKNKDKDLQDFINASTNQKHISKIKELHESLKILDKGQPSPKFNNYENYAGGTTSLDDLKGKYVYIDVWATWCGPCKYEIPFLKKVEEKYHDKNIHFVSISTDKQKDKDKWKQMIAEKEMGGIQLITDNDFNTSFISQYKIMGIPQFILIDPQGNIVQANAPRPSDEKLIELFNTLDI</sequence>
<feature type="domain" description="Thioredoxin" evidence="5">
    <location>
        <begin position="316"/>
        <end position="460"/>
    </location>
</feature>
<dbReference type="CDD" id="cd02966">
    <property type="entry name" value="TlpA_like_family"/>
    <property type="match status" value="1"/>
</dbReference>
<reference evidence="7" key="1">
    <citation type="submission" date="2019-08" db="EMBL/GenBank/DDBJ databases">
        <title>Seonamhaeicola sediminis sp. nov., isolated from marine sediment.</title>
        <authorList>
            <person name="Cao W.R."/>
        </authorList>
    </citation>
    <scope>NUCLEOTIDE SEQUENCE [LARGE SCALE GENOMIC DNA]</scope>
    <source>
        <strain evidence="7">Gy8</strain>
    </source>
</reference>
<dbReference type="InterPro" id="IPR036249">
    <property type="entry name" value="Thioredoxin-like_sf"/>
</dbReference>
<protein>
    <submittedName>
        <fullName evidence="6">TlpA family protein disulfide reductase</fullName>
    </submittedName>
</protein>